<dbReference type="Gene3D" id="1.20.1640.10">
    <property type="entry name" value="Multidrug efflux transporter AcrB transmembrane domain"/>
    <property type="match status" value="2"/>
</dbReference>
<dbReference type="EMBL" id="CP014691">
    <property type="protein sequence ID" value="AQS88301.1"/>
    <property type="molecule type" value="Genomic_DNA"/>
</dbReference>
<dbReference type="GO" id="GO:0005886">
    <property type="term" value="C:plasma membrane"/>
    <property type="evidence" value="ECO:0007669"/>
    <property type="project" value="UniProtKB-SubCell"/>
</dbReference>
<dbReference type="Gene3D" id="3.30.2090.10">
    <property type="entry name" value="Multidrug efflux transporter AcrB TolC docking domain, DN and DC subdomains"/>
    <property type="match status" value="2"/>
</dbReference>
<name>A0A1U9KR12_9PROT</name>
<dbReference type="Pfam" id="PF00873">
    <property type="entry name" value="ACR_tran"/>
    <property type="match status" value="1"/>
</dbReference>
<keyword evidence="6" id="KW-1133">Transmembrane helix</keyword>
<dbReference type="PANTHER" id="PTHR32063">
    <property type="match status" value="1"/>
</dbReference>
<dbReference type="SUPFAM" id="SSF82693">
    <property type="entry name" value="Multidrug efflux transporter AcrB pore domain, PN1, PN2, PC1 and PC2 subdomains"/>
    <property type="match status" value="3"/>
</dbReference>
<organism evidence="8 9">
    <name type="scientific">Neoasaia chiangmaiensis</name>
    <dbReference type="NCBI Taxonomy" id="320497"/>
    <lineage>
        <taxon>Bacteria</taxon>
        <taxon>Pseudomonadati</taxon>
        <taxon>Pseudomonadota</taxon>
        <taxon>Alphaproteobacteria</taxon>
        <taxon>Acetobacterales</taxon>
        <taxon>Acetobacteraceae</taxon>
        <taxon>Neoasaia</taxon>
    </lineage>
</organism>
<keyword evidence="9" id="KW-1185">Reference proteome</keyword>
<dbReference type="OrthoDB" id="9806532at2"/>
<dbReference type="InterPro" id="IPR001036">
    <property type="entry name" value="Acrflvin-R"/>
</dbReference>
<evidence type="ECO:0000256" key="6">
    <source>
        <dbReference type="ARBA" id="ARBA00022989"/>
    </source>
</evidence>
<dbReference type="SUPFAM" id="SSF82714">
    <property type="entry name" value="Multidrug efflux transporter AcrB TolC docking domain, DN and DC subdomains"/>
    <property type="match status" value="2"/>
</dbReference>
<evidence type="ECO:0000313" key="9">
    <source>
        <dbReference type="Proteomes" id="UP000188604"/>
    </source>
</evidence>
<keyword evidence="2" id="KW-0813">Transport</keyword>
<dbReference type="SUPFAM" id="SSF82866">
    <property type="entry name" value="Multidrug efflux transporter AcrB transmembrane domain"/>
    <property type="match status" value="2"/>
</dbReference>
<dbReference type="FunFam" id="1.20.1640.10:FF:000001">
    <property type="entry name" value="Efflux pump membrane transporter"/>
    <property type="match status" value="1"/>
</dbReference>
<dbReference type="STRING" id="320497.A0U93_10480"/>
<evidence type="ECO:0000256" key="4">
    <source>
        <dbReference type="ARBA" id="ARBA00022519"/>
    </source>
</evidence>
<protein>
    <submittedName>
        <fullName evidence="8">Nodulation protein</fullName>
    </submittedName>
</protein>
<evidence type="ECO:0000256" key="7">
    <source>
        <dbReference type="ARBA" id="ARBA00023136"/>
    </source>
</evidence>
<reference evidence="8 9" key="1">
    <citation type="submission" date="2016-03" db="EMBL/GenBank/DDBJ databases">
        <title>Acetic acid bacteria sequencing.</title>
        <authorList>
            <person name="Brandt J."/>
            <person name="Jakob F."/>
            <person name="Vogel R.F."/>
        </authorList>
    </citation>
    <scope>NUCLEOTIDE SEQUENCE [LARGE SCALE GENOMIC DNA]</scope>
    <source>
        <strain evidence="8 9">NBRC 101099</strain>
    </source>
</reference>
<dbReference type="Proteomes" id="UP000188604">
    <property type="component" value="Chromosome"/>
</dbReference>
<evidence type="ECO:0000256" key="2">
    <source>
        <dbReference type="ARBA" id="ARBA00022448"/>
    </source>
</evidence>
<comment type="subcellular location">
    <subcellularLocation>
        <location evidence="1">Cell inner membrane</location>
        <topology evidence="1">Multi-pass membrane protein</topology>
    </subcellularLocation>
</comment>
<proteinExistence type="predicted"/>
<dbReference type="Gene3D" id="3.30.70.1430">
    <property type="entry name" value="Multidrug efflux transporter AcrB pore domain"/>
    <property type="match status" value="1"/>
</dbReference>
<dbReference type="PRINTS" id="PR00702">
    <property type="entry name" value="ACRIFLAVINRP"/>
</dbReference>
<keyword evidence="4" id="KW-0997">Cell inner membrane</keyword>
<dbReference type="InterPro" id="IPR027463">
    <property type="entry name" value="AcrB_DN_DC_subdom"/>
</dbReference>
<evidence type="ECO:0000313" key="8">
    <source>
        <dbReference type="EMBL" id="AQS88301.1"/>
    </source>
</evidence>
<evidence type="ECO:0000256" key="3">
    <source>
        <dbReference type="ARBA" id="ARBA00022475"/>
    </source>
</evidence>
<keyword evidence="3" id="KW-1003">Cell membrane</keyword>
<dbReference type="RefSeq" id="WP_077807322.1">
    <property type="nucleotide sequence ID" value="NZ_BJXS01000003.1"/>
</dbReference>
<accession>A0A1U9KR12</accession>
<dbReference type="PANTHER" id="PTHR32063:SF34">
    <property type="entry name" value="MULTIDRUG RESISTANCE PROTEIN MDTC"/>
    <property type="match status" value="1"/>
</dbReference>
<keyword evidence="7" id="KW-0472">Membrane</keyword>
<dbReference type="KEGG" id="nch:A0U93_10480"/>
<keyword evidence="5" id="KW-0812">Transmembrane</keyword>
<dbReference type="AlphaFoldDB" id="A0A1U9KR12"/>
<evidence type="ECO:0000256" key="1">
    <source>
        <dbReference type="ARBA" id="ARBA00004429"/>
    </source>
</evidence>
<dbReference type="GO" id="GO:0042910">
    <property type="term" value="F:xenobiotic transmembrane transporter activity"/>
    <property type="evidence" value="ECO:0007669"/>
    <property type="project" value="TreeGrafter"/>
</dbReference>
<sequence length="1099" mass="117665">MNLCRLFILRPVMTTLLAVSLLAAGLICYPLMPVADMPDISASSINVRVQQPGSNPEQMATSVISPLERHLTSIAGIESMESDSDNGSGDIRIDFVSSRNIDGALRDVQAALRAAHADLPNGTLQNDPEAYKEDPTSNPVYLLSLTSDVITVPQLYDIATTRVKPMLAQVKGVGYVQVVGSAQPAVRVELNPMTLFKWGIGFEDVRQALASANANTPKGFIEANGQRLMLATNDQATNADQYRDLIIGYRNGLYPVRLADVATVDDSVQDLYQAGYFNNHAAITIIVRGQPKANTVHIVDGIKDRLSYLRAALPAGVTMTTAMDLSNSIRASLADTQVTLLVSVILVIGVILVFLRRLRSTLIPAVTVPVALIGTIAVMKMMGFTLDILSLMALTIAVGFVVDDAIVVVENIARHMEDGMDRLEASLKGSAEIGFTVLSITASLVAVFIPLMFLPGQPGAIFFEFSATIVAAIVISLMLSLTLTPMMCAYWLDVDHDAETRQGWTGRLSRGIERALDAVVAAYGWTLRWGLRHHVIVALSLPLSFIVLVGSIIEMPKSGIPAQDISLLMGYVGVDDTSSFAQISRRLRQVGAAILNDPDVVGVTSWNNDDADGEVFATLRDKWDRVADDVVIERIRNRLGEVPGVHFGLFSAGNPNGGGGQRRTGTYRYVLRGQDPAALYAYLPKLVTALRKSPVMQNVTSNFEGHGASVHVELNRDMAARYLVTPQLVSNVLYDAYGQTIASRIHTDITTHAVVMEAAAAYRQSPDVLKNVWISTSSGTPSGAARSNQIRVQNTNSTTSTNTAAALSAASLRNAIANQITGNGSNGAAVASSIETMVPLGNVATLTMRPTPTEISHRDGYIATSISFDVAAGKTYADAQKVIDETIAQTQAPIGVTGKFSGLAGDTQKTLINELLAFIAAVATMYIVLGILYESLIHPLTIMSTLPSAGIGATLGLWLCGEEFTLIAAIGMILLTGIVKKNAILMVDFALHAENDLGYTPRDAIYAACLTRFRPILMTTLAAAFGAVPLVIGHGYGSEMRRPLGIAIIGGMAMSQLLTLYTTPVVYLYMDAIGGFATRLWRRLVPQSRGPSGLSTASN</sequence>
<evidence type="ECO:0000256" key="5">
    <source>
        <dbReference type="ARBA" id="ARBA00022692"/>
    </source>
</evidence>
<gene>
    <name evidence="8" type="ORF">A0U93_10480</name>
</gene>